<comment type="caution">
    <text evidence="1">The sequence shown here is derived from an EMBL/GenBank/DDBJ whole genome shotgun (WGS) entry which is preliminary data.</text>
</comment>
<dbReference type="InterPro" id="IPR013320">
    <property type="entry name" value="ConA-like_dom_sf"/>
</dbReference>
<sequence length="115" mass="13527">MTINPQIKDEDSWRNNEAKLYSDWMIGSVCMKFNFYLYGIQTGHLKILVKNDGAYNDLLVFHRYGNHGHKWNFAQVYLDSAPTVAYQFVEDRHFMFMGNLKRLNYASNQMAGTFN</sequence>
<keyword evidence="2" id="KW-1185">Reference proteome</keyword>
<dbReference type="OrthoDB" id="6107927at2759"/>
<dbReference type="EMBL" id="CACRXK020007134">
    <property type="protein sequence ID" value="CAB4011404.1"/>
    <property type="molecule type" value="Genomic_DNA"/>
</dbReference>
<dbReference type="Pfam" id="PF00629">
    <property type="entry name" value="MAM"/>
    <property type="match status" value="1"/>
</dbReference>
<protein>
    <submittedName>
        <fullName evidence="1">MAM and LDL-receptor class A domain-containing 1-like</fullName>
    </submittedName>
</protein>
<dbReference type="SUPFAM" id="SSF49899">
    <property type="entry name" value="Concanavalin A-like lectins/glucanases"/>
    <property type="match status" value="1"/>
</dbReference>
<accession>A0A6S7HZP6</accession>
<dbReference type="Gene3D" id="2.60.120.200">
    <property type="match status" value="1"/>
</dbReference>
<dbReference type="GO" id="GO:0016020">
    <property type="term" value="C:membrane"/>
    <property type="evidence" value="ECO:0007669"/>
    <property type="project" value="InterPro"/>
</dbReference>
<gene>
    <name evidence="1" type="ORF">PACLA_8A024505</name>
</gene>
<evidence type="ECO:0000313" key="2">
    <source>
        <dbReference type="Proteomes" id="UP001152795"/>
    </source>
</evidence>
<organism evidence="1 2">
    <name type="scientific">Paramuricea clavata</name>
    <name type="common">Red gorgonian</name>
    <name type="synonym">Violescent sea-whip</name>
    <dbReference type="NCBI Taxonomy" id="317549"/>
    <lineage>
        <taxon>Eukaryota</taxon>
        <taxon>Metazoa</taxon>
        <taxon>Cnidaria</taxon>
        <taxon>Anthozoa</taxon>
        <taxon>Octocorallia</taxon>
        <taxon>Malacalcyonacea</taxon>
        <taxon>Plexauridae</taxon>
        <taxon>Paramuricea</taxon>
    </lineage>
</organism>
<dbReference type="InterPro" id="IPR000998">
    <property type="entry name" value="MAM_dom"/>
</dbReference>
<dbReference type="PROSITE" id="PS50060">
    <property type="entry name" value="MAM_2"/>
    <property type="match status" value="1"/>
</dbReference>
<dbReference type="AlphaFoldDB" id="A0A6S7HZP6"/>
<proteinExistence type="predicted"/>
<dbReference type="Proteomes" id="UP001152795">
    <property type="component" value="Unassembled WGS sequence"/>
</dbReference>
<name>A0A6S7HZP6_PARCT</name>
<evidence type="ECO:0000313" key="1">
    <source>
        <dbReference type="EMBL" id="CAB4011404.1"/>
    </source>
</evidence>
<reference evidence="1" key="1">
    <citation type="submission" date="2020-04" db="EMBL/GenBank/DDBJ databases">
        <authorList>
            <person name="Alioto T."/>
            <person name="Alioto T."/>
            <person name="Gomez Garrido J."/>
        </authorList>
    </citation>
    <scope>NUCLEOTIDE SEQUENCE</scope>
    <source>
        <strain evidence="1">A484AB</strain>
    </source>
</reference>